<sequence>MPQAVRNRLPSMTETMTASQRQLTALATLLQLEKSFRNADTAEALAYTLVNDSRGLIEFRQAALWQIDGAQVVAVSGLAVVDANAPYISWLKQLFKQLSADTSGTIRPLTAEDLKGDCADDWPQWLPAHAVWLPVSAYGATPQAGLLLARESAWTGGELYLLEHVADTFGHAWAALSPKPPLWKQDWLTKKRLMISLAMLFCLLWIPVRQTALAPASVIPAHPTIIRAAIDGVVDRFYVQPNDQVTKDQPLLSLEEETIKNKLTVTRKALAVAEAEYRKTAQQAMFDMDSKAQVNILKSRTEQQEAEVRSMEDWLARIDIKAPHAGIAVFSDVNDWIGKPVTVGERILMVADPADVELEVQLPVADAINLEPDSKVQFFLNVDPTTPVSAVLYFSAYQAEVTPDEALAYRLKARFKQADVLPRIGLKGTAKVFGSRVPFVYYVLRRPLAALRQWMGM</sequence>
<comment type="subcellular location">
    <subcellularLocation>
        <location evidence="1">Cell envelope</location>
    </subcellularLocation>
</comment>
<evidence type="ECO:0000313" key="3">
    <source>
        <dbReference type="EMBL" id="PPK76970.1"/>
    </source>
</evidence>
<dbReference type="EMBL" id="PTIZ01000002">
    <property type="protein sequence ID" value="PPK76970.1"/>
    <property type="molecule type" value="Genomic_DNA"/>
</dbReference>
<dbReference type="Gene3D" id="2.40.50.100">
    <property type="match status" value="1"/>
</dbReference>
<accession>A0A2S6HHN5</accession>
<name>A0A2S6HHN5_9GAMM</name>
<dbReference type="Gene3D" id="1.10.287.470">
    <property type="entry name" value="Helix hairpin bin"/>
    <property type="match status" value="1"/>
</dbReference>
<protein>
    <submittedName>
        <fullName evidence="3">CusB/HlyD membrane fusion family barrel-sandwich protein</fullName>
    </submittedName>
</protein>
<evidence type="ECO:0000256" key="1">
    <source>
        <dbReference type="ARBA" id="ARBA00004196"/>
    </source>
</evidence>
<dbReference type="Gene3D" id="2.40.30.170">
    <property type="match status" value="1"/>
</dbReference>
<organism evidence="3 4">
    <name type="scientific">Methylobacter tundripaludum</name>
    <dbReference type="NCBI Taxonomy" id="173365"/>
    <lineage>
        <taxon>Bacteria</taxon>
        <taxon>Pseudomonadati</taxon>
        <taxon>Pseudomonadota</taxon>
        <taxon>Gammaproteobacteria</taxon>
        <taxon>Methylococcales</taxon>
        <taxon>Methylococcaceae</taxon>
        <taxon>Methylobacter</taxon>
    </lineage>
</organism>
<reference evidence="3 4" key="1">
    <citation type="submission" date="2018-02" db="EMBL/GenBank/DDBJ databases">
        <title>Subsurface microbial communities from deep shales in Ohio and West Virginia, USA.</title>
        <authorList>
            <person name="Wrighton K."/>
        </authorList>
    </citation>
    <scope>NUCLEOTIDE SEQUENCE [LARGE SCALE GENOMIC DNA]</scope>
    <source>
        <strain evidence="3 4">OWC-DMM</strain>
    </source>
</reference>
<dbReference type="SUPFAM" id="SSF111369">
    <property type="entry name" value="HlyD-like secretion proteins"/>
    <property type="match status" value="1"/>
</dbReference>
<dbReference type="Proteomes" id="UP000240010">
    <property type="component" value="Unassembled WGS sequence"/>
</dbReference>
<keyword evidence="2" id="KW-0175">Coiled coil</keyword>
<dbReference type="InterPro" id="IPR050465">
    <property type="entry name" value="UPF0194_transport"/>
</dbReference>
<proteinExistence type="predicted"/>
<comment type="caution">
    <text evidence="3">The sequence shown here is derived from an EMBL/GenBank/DDBJ whole genome shotgun (WGS) entry which is preliminary data.</text>
</comment>
<dbReference type="PANTHER" id="PTHR32347">
    <property type="entry name" value="EFFLUX SYSTEM COMPONENT YKNX-RELATED"/>
    <property type="match status" value="1"/>
</dbReference>
<gene>
    <name evidence="3" type="ORF">B0F87_10275</name>
</gene>
<dbReference type="AlphaFoldDB" id="A0A2S6HHN5"/>
<evidence type="ECO:0000313" key="4">
    <source>
        <dbReference type="Proteomes" id="UP000240010"/>
    </source>
</evidence>
<dbReference type="PANTHER" id="PTHR32347:SF23">
    <property type="entry name" value="BLL5650 PROTEIN"/>
    <property type="match status" value="1"/>
</dbReference>
<dbReference type="GO" id="GO:0030313">
    <property type="term" value="C:cell envelope"/>
    <property type="evidence" value="ECO:0007669"/>
    <property type="project" value="UniProtKB-SubCell"/>
</dbReference>
<evidence type="ECO:0000256" key="2">
    <source>
        <dbReference type="ARBA" id="ARBA00023054"/>
    </source>
</evidence>